<comment type="caution">
    <text evidence="1">The sequence shown here is derived from an EMBL/GenBank/DDBJ whole genome shotgun (WGS) entry which is preliminary data.</text>
</comment>
<sequence>LKNLFIAKEEAECNVILKYCVETPTIWDAEPRDALNNWTCTPSPVLREYW</sequence>
<feature type="non-terminal residue" evidence="1">
    <location>
        <position position="1"/>
    </location>
</feature>
<evidence type="ECO:0000313" key="1">
    <source>
        <dbReference type="EMBL" id="MCD7452754.1"/>
    </source>
</evidence>
<accession>A0ABS8S4G4</accession>
<gene>
    <name evidence="1" type="ORF">HAX54_018056</name>
</gene>
<reference evidence="1 2" key="1">
    <citation type="journal article" date="2021" name="BMC Genomics">
        <title>Datura genome reveals duplications of psychoactive alkaloid biosynthetic genes and high mutation rate following tissue culture.</title>
        <authorList>
            <person name="Rajewski A."/>
            <person name="Carter-House D."/>
            <person name="Stajich J."/>
            <person name="Litt A."/>
        </authorList>
    </citation>
    <scope>NUCLEOTIDE SEQUENCE [LARGE SCALE GENOMIC DNA]</scope>
    <source>
        <strain evidence="1">AR-01</strain>
    </source>
</reference>
<dbReference type="EMBL" id="JACEIK010000222">
    <property type="protein sequence ID" value="MCD7452754.1"/>
    <property type="molecule type" value="Genomic_DNA"/>
</dbReference>
<protein>
    <submittedName>
        <fullName evidence="1">Uncharacterized protein</fullName>
    </submittedName>
</protein>
<dbReference type="Proteomes" id="UP000823775">
    <property type="component" value="Unassembled WGS sequence"/>
</dbReference>
<proteinExistence type="predicted"/>
<name>A0ABS8S4G4_DATST</name>
<keyword evidence="2" id="KW-1185">Reference proteome</keyword>
<organism evidence="1 2">
    <name type="scientific">Datura stramonium</name>
    <name type="common">Jimsonweed</name>
    <name type="synonym">Common thornapple</name>
    <dbReference type="NCBI Taxonomy" id="4076"/>
    <lineage>
        <taxon>Eukaryota</taxon>
        <taxon>Viridiplantae</taxon>
        <taxon>Streptophyta</taxon>
        <taxon>Embryophyta</taxon>
        <taxon>Tracheophyta</taxon>
        <taxon>Spermatophyta</taxon>
        <taxon>Magnoliopsida</taxon>
        <taxon>eudicotyledons</taxon>
        <taxon>Gunneridae</taxon>
        <taxon>Pentapetalae</taxon>
        <taxon>asterids</taxon>
        <taxon>lamiids</taxon>
        <taxon>Solanales</taxon>
        <taxon>Solanaceae</taxon>
        <taxon>Solanoideae</taxon>
        <taxon>Datureae</taxon>
        <taxon>Datura</taxon>
    </lineage>
</organism>
<evidence type="ECO:0000313" key="2">
    <source>
        <dbReference type="Proteomes" id="UP000823775"/>
    </source>
</evidence>